<dbReference type="GO" id="GO:0009089">
    <property type="term" value="P:lysine biosynthetic process via diaminopimelate"/>
    <property type="evidence" value="ECO:0007669"/>
    <property type="project" value="UniProtKB-UniPathway"/>
</dbReference>
<evidence type="ECO:0000256" key="3">
    <source>
        <dbReference type="ARBA" id="ARBA00005130"/>
    </source>
</evidence>
<comment type="similarity">
    <text evidence="4">Belongs to the peptidase M20A family.</text>
</comment>
<name>A0A537J8L2_9BACT</name>
<dbReference type="InterPro" id="IPR010182">
    <property type="entry name" value="ArgE/DapE"/>
</dbReference>
<dbReference type="GO" id="GO:0009014">
    <property type="term" value="F:succinyl-diaminopimelate desuccinylase activity"/>
    <property type="evidence" value="ECO:0007669"/>
    <property type="project" value="UniProtKB-EC"/>
</dbReference>
<dbReference type="EMBL" id="VBAN01000298">
    <property type="protein sequence ID" value="TMI79823.1"/>
    <property type="molecule type" value="Genomic_DNA"/>
</dbReference>
<dbReference type="Pfam" id="PF07687">
    <property type="entry name" value="M20_dimer"/>
    <property type="match status" value="1"/>
</dbReference>
<evidence type="ECO:0000256" key="7">
    <source>
        <dbReference type="ARBA" id="ARBA00022723"/>
    </source>
</evidence>
<dbReference type="InterPro" id="IPR001261">
    <property type="entry name" value="ArgE/DapE_CS"/>
</dbReference>
<evidence type="ECO:0000256" key="8">
    <source>
        <dbReference type="ARBA" id="ARBA00022801"/>
    </source>
</evidence>
<comment type="cofactor">
    <cofactor evidence="2">
        <name>Zn(2+)</name>
        <dbReference type="ChEBI" id="CHEBI:29105"/>
    </cofactor>
</comment>
<evidence type="ECO:0000256" key="1">
    <source>
        <dbReference type="ARBA" id="ARBA00001941"/>
    </source>
</evidence>
<keyword evidence="9" id="KW-0862">Zinc</keyword>
<evidence type="ECO:0000313" key="14">
    <source>
        <dbReference type="Proteomes" id="UP000318093"/>
    </source>
</evidence>
<protein>
    <recommendedName>
        <fullName evidence="6">Probable succinyl-diaminopimelate desuccinylase</fullName>
        <ecNumber evidence="5">3.5.1.18</ecNumber>
    </recommendedName>
</protein>
<accession>A0A537J8L2</accession>
<evidence type="ECO:0000313" key="13">
    <source>
        <dbReference type="EMBL" id="TMI79823.1"/>
    </source>
</evidence>
<reference evidence="13 14" key="1">
    <citation type="journal article" date="2019" name="Nat. Microbiol.">
        <title>Mediterranean grassland soil C-N compound turnover is dependent on rainfall and depth, and is mediated by genomically divergent microorganisms.</title>
        <authorList>
            <person name="Diamond S."/>
            <person name="Andeer P.F."/>
            <person name="Li Z."/>
            <person name="Crits-Christoph A."/>
            <person name="Burstein D."/>
            <person name="Anantharaman K."/>
            <person name="Lane K.R."/>
            <person name="Thomas B.C."/>
            <person name="Pan C."/>
            <person name="Northen T.R."/>
            <person name="Banfield J.F."/>
        </authorList>
    </citation>
    <scope>NUCLEOTIDE SEQUENCE [LARGE SCALE GENOMIC DNA]</scope>
    <source>
        <strain evidence="13">NP_6</strain>
    </source>
</reference>
<dbReference type="SUPFAM" id="SSF55031">
    <property type="entry name" value="Bacterial exopeptidase dimerisation domain"/>
    <property type="match status" value="1"/>
</dbReference>
<dbReference type="EC" id="3.5.1.18" evidence="5"/>
<comment type="catalytic activity">
    <reaction evidence="11">
        <text>N-succinyl-(2S,6S)-2,6-diaminopimelate + H2O = (2S,6S)-2,6-diaminopimelate + succinate</text>
        <dbReference type="Rhea" id="RHEA:22608"/>
        <dbReference type="ChEBI" id="CHEBI:15377"/>
        <dbReference type="ChEBI" id="CHEBI:30031"/>
        <dbReference type="ChEBI" id="CHEBI:57609"/>
        <dbReference type="ChEBI" id="CHEBI:58087"/>
        <dbReference type="EC" id="3.5.1.18"/>
    </reaction>
</comment>
<dbReference type="PANTHER" id="PTHR43808:SF25">
    <property type="entry name" value="PEPTIDASE M20 DIMERISATION DOMAIN-CONTAINING PROTEIN"/>
    <property type="match status" value="1"/>
</dbReference>
<dbReference type="Gene3D" id="3.40.630.10">
    <property type="entry name" value="Zn peptidases"/>
    <property type="match status" value="1"/>
</dbReference>
<keyword evidence="7" id="KW-0479">Metal-binding</keyword>
<evidence type="ECO:0000256" key="2">
    <source>
        <dbReference type="ARBA" id="ARBA00001947"/>
    </source>
</evidence>
<dbReference type="UniPathway" id="UPA00034">
    <property type="reaction ID" value="UER00021"/>
</dbReference>
<organism evidence="13 14">
    <name type="scientific">Candidatus Segetimicrobium genomatis</name>
    <dbReference type="NCBI Taxonomy" id="2569760"/>
    <lineage>
        <taxon>Bacteria</taxon>
        <taxon>Bacillati</taxon>
        <taxon>Candidatus Sysuimicrobiota</taxon>
        <taxon>Candidatus Sysuimicrobiia</taxon>
        <taxon>Candidatus Sysuimicrobiales</taxon>
        <taxon>Candidatus Segetimicrobiaceae</taxon>
        <taxon>Candidatus Segetimicrobium</taxon>
    </lineage>
</organism>
<evidence type="ECO:0000256" key="5">
    <source>
        <dbReference type="ARBA" id="ARBA00011921"/>
    </source>
</evidence>
<evidence type="ECO:0000256" key="10">
    <source>
        <dbReference type="ARBA" id="ARBA00023285"/>
    </source>
</evidence>
<comment type="cofactor">
    <cofactor evidence="1">
        <name>Co(2+)</name>
        <dbReference type="ChEBI" id="CHEBI:48828"/>
    </cofactor>
</comment>
<dbReference type="PANTHER" id="PTHR43808">
    <property type="entry name" value="ACETYLORNITHINE DEACETYLASE"/>
    <property type="match status" value="1"/>
</dbReference>
<dbReference type="Gene3D" id="3.30.70.360">
    <property type="match status" value="1"/>
</dbReference>
<dbReference type="Pfam" id="PF01546">
    <property type="entry name" value="Peptidase_M20"/>
    <property type="match status" value="1"/>
</dbReference>
<evidence type="ECO:0000256" key="11">
    <source>
        <dbReference type="ARBA" id="ARBA00051301"/>
    </source>
</evidence>
<dbReference type="SUPFAM" id="SSF53187">
    <property type="entry name" value="Zn-dependent exopeptidases"/>
    <property type="match status" value="1"/>
</dbReference>
<dbReference type="InterPro" id="IPR036264">
    <property type="entry name" value="Bact_exopeptidase_dim_dom"/>
</dbReference>
<evidence type="ECO:0000256" key="4">
    <source>
        <dbReference type="ARBA" id="ARBA00006247"/>
    </source>
</evidence>
<evidence type="ECO:0000259" key="12">
    <source>
        <dbReference type="Pfam" id="PF07687"/>
    </source>
</evidence>
<keyword evidence="10" id="KW-0170">Cobalt</keyword>
<keyword evidence="8" id="KW-0378">Hydrolase</keyword>
<feature type="domain" description="Peptidase M20 dimerisation" evidence="12">
    <location>
        <begin position="182"/>
        <end position="288"/>
    </location>
</feature>
<dbReference type="NCBIfam" id="TIGR01910">
    <property type="entry name" value="DapE-ArgE"/>
    <property type="match status" value="1"/>
</dbReference>
<evidence type="ECO:0000256" key="6">
    <source>
        <dbReference type="ARBA" id="ARBA00016853"/>
    </source>
</evidence>
<gene>
    <name evidence="13" type="ORF">E6H03_09510</name>
</gene>
<dbReference type="Proteomes" id="UP000318093">
    <property type="component" value="Unassembled WGS sequence"/>
</dbReference>
<dbReference type="InterPro" id="IPR050072">
    <property type="entry name" value="Peptidase_M20A"/>
</dbReference>
<dbReference type="GO" id="GO:0046872">
    <property type="term" value="F:metal ion binding"/>
    <property type="evidence" value="ECO:0007669"/>
    <property type="project" value="UniProtKB-KW"/>
</dbReference>
<dbReference type="InterPro" id="IPR011650">
    <property type="entry name" value="Peptidase_M20_dimer"/>
</dbReference>
<dbReference type="AlphaFoldDB" id="A0A537J8L2"/>
<evidence type="ECO:0000256" key="9">
    <source>
        <dbReference type="ARBA" id="ARBA00022833"/>
    </source>
</evidence>
<sequence>MAASGPVSVNAAAVLDLLKTLVAIPSVNPSLGSGGAGEGEIARCLAGACERLGLEVALEEVAPGRPNVIAVLPGADPPRGRSLLLNGHTDTVGAGAMEAPFSPLLQGDRLYGRGVFDMKCGLAAMVEAVAALRRAGIRPRGDVILTFAADEEHASLGTAAIARTRRADAAIVTEPTQLRICIAHKGFAWVMMRTAGRAAHGSDHAAGIDAIAHMGRILSALERFDREVLAGRSHPLLGRPSLHASLISGGEGPSTYPPSCELGVERRTLPGETRESVRAEFEALLDRLRRDDPLFQATTEIVIARPGLEVDRGTPIVRALHAAVERHVTRPPEYVGQAAWFDAALLAEAGIPAVIFGPSGAGWHAAVEYVDLPSVAACAQVLAQVIIDFCGAD</sequence>
<dbReference type="InterPro" id="IPR002933">
    <property type="entry name" value="Peptidase_M20"/>
</dbReference>
<comment type="pathway">
    <text evidence="3">Amino-acid biosynthesis; L-lysine biosynthesis via DAP pathway; LL-2,6-diaminopimelate from (S)-tetrahydrodipicolinate (succinylase route): step 3/3.</text>
</comment>
<proteinExistence type="inferred from homology"/>
<comment type="caution">
    <text evidence="13">The sequence shown here is derived from an EMBL/GenBank/DDBJ whole genome shotgun (WGS) entry which is preliminary data.</text>
</comment>
<dbReference type="PROSITE" id="PS00758">
    <property type="entry name" value="ARGE_DAPE_CPG2_1"/>
    <property type="match status" value="1"/>
</dbReference>